<dbReference type="SUPFAM" id="SSF81324">
    <property type="entry name" value="Voltage-gated potassium channels"/>
    <property type="match status" value="2"/>
</dbReference>
<evidence type="ECO:0000256" key="7">
    <source>
        <dbReference type="ARBA" id="ARBA00023303"/>
    </source>
</evidence>
<feature type="region of interest" description="Disordered" evidence="9">
    <location>
        <begin position="171"/>
        <end position="190"/>
    </location>
</feature>
<evidence type="ECO:0000256" key="8">
    <source>
        <dbReference type="RuleBase" id="RU003857"/>
    </source>
</evidence>
<dbReference type="Gene3D" id="1.10.287.70">
    <property type="match status" value="2"/>
</dbReference>
<dbReference type="PANTHER" id="PTHR11003:SF291">
    <property type="entry name" value="IP11374P"/>
    <property type="match status" value="1"/>
</dbReference>
<feature type="transmembrane region" description="Helical" evidence="10">
    <location>
        <begin position="246"/>
        <end position="262"/>
    </location>
</feature>
<dbReference type="Pfam" id="PF07885">
    <property type="entry name" value="Ion_trans_2"/>
    <property type="match status" value="2"/>
</dbReference>
<dbReference type="PANTHER" id="PTHR11003">
    <property type="entry name" value="POTASSIUM CHANNEL, SUBFAMILY K"/>
    <property type="match status" value="1"/>
</dbReference>
<dbReference type="GO" id="GO:0005737">
    <property type="term" value="C:cytoplasm"/>
    <property type="evidence" value="ECO:0007669"/>
    <property type="project" value="UniProtKB-ARBA"/>
</dbReference>
<feature type="domain" description="Potassium channel" evidence="11">
    <location>
        <begin position="59"/>
        <end position="137"/>
    </location>
</feature>
<dbReference type="GO" id="GO:0015271">
    <property type="term" value="F:outward rectifier potassium channel activity"/>
    <property type="evidence" value="ECO:0007669"/>
    <property type="project" value="TreeGrafter"/>
</dbReference>
<keyword evidence="2 8" id="KW-0813">Transport</keyword>
<sequence>MAKVKPERQEAEPMLGSSQPAAGSGGDAGMLVTPGVSTSRLNKLDLLRPIKQRHRLAILLIVWFFTGIYLYMSRPWGQAQRPYTFVEAVYVMVQIFTTVGYGDYCPIHDGGFLFTAAYVLTAVVVLASVVSEVTEAVISAQDALIQGALSQVSLDVLHDLKQKMVLSQYTNRESPGQVEEGHRGASGTASGTADVAITAPAHRARPIMHPTTAGFVRATVIWSLLVVAGAIFFVNYPGEEKDLAEAIYFSVITLTTVGFGDITPSTTGGRVFAIFWMLLGAGAFANMVGRFAAVCVAQDRLRTLDAKTLLDITQDAFFKKCHPEDHSHAKVNRADFILFMLNQTGSLDNGVVEHLSSNFDDLDTDHSGFLDHADINNYSKRLREQLTR</sequence>
<evidence type="ECO:0000256" key="9">
    <source>
        <dbReference type="SAM" id="MobiDB-lite"/>
    </source>
</evidence>
<feature type="transmembrane region" description="Helical" evidence="10">
    <location>
        <begin position="274"/>
        <end position="297"/>
    </location>
</feature>
<evidence type="ECO:0000259" key="11">
    <source>
        <dbReference type="Pfam" id="PF07885"/>
    </source>
</evidence>
<keyword evidence="3 8" id="KW-0812">Transmembrane</keyword>
<dbReference type="PRINTS" id="PR01333">
    <property type="entry name" value="2POREKCHANEL"/>
</dbReference>
<gene>
    <name evidence="12" type="ORF">AMON00008_LOCUS41318</name>
</gene>
<dbReference type="EMBL" id="HBNR01058726">
    <property type="protein sequence ID" value="CAE4626767.1"/>
    <property type="molecule type" value="Transcribed_RNA"/>
</dbReference>
<evidence type="ECO:0000256" key="1">
    <source>
        <dbReference type="ARBA" id="ARBA00004141"/>
    </source>
</evidence>
<evidence type="ECO:0000256" key="4">
    <source>
        <dbReference type="ARBA" id="ARBA00022989"/>
    </source>
</evidence>
<dbReference type="GO" id="GO:0005886">
    <property type="term" value="C:plasma membrane"/>
    <property type="evidence" value="ECO:0007669"/>
    <property type="project" value="TreeGrafter"/>
</dbReference>
<evidence type="ECO:0000313" key="12">
    <source>
        <dbReference type="EMBL" id="CAE4626767.1"/>
    </source>
</evidence>
<evidence type="ECO:0000256" key="3">
    <source>
        <dbReference type="ARBA" id="ARBA00022692"/>
    </source>
</evidence>
<dbReference type="InterPro" id="IPR018247">
    <property type="entry name" value="EF_Hand_1_Ca_BS"/>
</dbReference>
<dbReference type="GO" id="GO:0022841">
    <property type="term" value="F:potassium ion leak channel activity"/>
    <property type="evidence" value="ECO:0007669"/>
    <property type="project" value="TreeGrafter"/>
</dbReference>
<feature type="transmembrane region" description="Helical" evidence="10">
    <location>
        <begin position="56"/>
        <end position="72"/>
    </location>
</feature>
<reference evidence="12" key="1">
    <citation type="submission" date="2021-01" db="EMBL/GenBank/DDBJ databases">
        <authorList>
            <person name="Corre E."/>
            <person name="Pelletier E."/>
            <person name="Niang G."/>
            <person name="Scheremetjew M."/>
            <person name="Finn R."/>
            <person name="Kale V."/>
            <person name="Holt S."/>
            <person name="Cochrane G."/>
            <person name="Meng A."/>
            <person name="Brown T."/>
            <person name="Cohen L."/>
        </authorList>
    </citation>
    <scope>NUCLEOTIDE SEQUENCE</scope>
    <source>
        <strain evidence="12">CCMP3105</strain>
    </source>
</reference>
<evidence type="ECO:0000256" key="2">
    <source>
        <dbReference type="ARBA" id="ARBA00022448"/>
    </source>
</evidence>
<dbReference type="InterPro" id="IPR003280">
    <property type="entry name" value="2pore_dom_K_chnl"/>
</dbReference>
<dbReference type="AlphaFoldDB" id="A0A7S4RW65"/>
<feature type="transmembrane region" description="Helical" evidence="10">
    <location>
        <begin position="111"/>
        <end position="130"/>
    </location>
</feature>
<organism evidence="12">
    <name type="scientific">Alexandrium monilatum</name>
    <dbReference type="NCBI Taxonomy" id="311494"/>
    <lineage>
        <taxon>Eukaryota</taxon>
        <taxon>Sar</taxon>
        <taxon>Alveolata</taxon>
        <taxon>Dinophyceae</taxon>
        <taxon>Gonyaulacales</taxon>
        <taxon>Pyrocystaceae</taxon>
        <taxon>Alexandrium</taxon>
    </lineage>
</organism>
<feature type="region of interest" description="Disordered" evidence="9">
    <location>
        <begin position="1"/>
        <end position="25"/>
    </location>
</feature>
<protein>
    <recommendedName>
        <fullName evidence="11">Potassium channel domain-containing protein</fullName>
    </recommendedName>
</protein>
<name>A0A7S4RW65_9DINO</name>
<evidence type="ECO:0000256" key="6">
    <source>
        <dbReference type="ARBA" id="ARBA00023136"/>
    </source>
</evidence>
<feature type="transmembrane region" description="Helical" evidence="10">
    <location>
        <begin position="84"/>
        <end position="104"/>
    </location>
</feature>
<keyword evidence="4 10" id="KW-1133">Transmembrane helix</keyword>
<feature type="domain" description="Potassium channel" evidence="11">
    <location>
        <begin position="222"/>
        <end position="295"/>
    </location>
</feature>
<feature type="transmembrane region" description="Helical" evidence="10">
    <location>
        <begin position="215"/>
        <end position="234"/>
    </location>
</feature>
<dbReference type="PROSITE" id="PS00018">
    <property type="entry name" value="EF_HAND_1"/>
    <property type="match status" value="1"/>
</dbReference>
<evidence type="ECO:0000256" key="5">
    <source>
        <dbReference type="ARBA" id="ARBA00023065"/>
    </source>
</evidence>
<dbReference type="GO" id="GO:0030322">
    <property type="term" value="P:stabilization of membrane potential"/>
    <property type="evidence" value="ECO:0007669"/>
    <property type="project" value="TreeGrafter"/>
</dbReference>
<keyword evidence="7 8" id="KW-0407">Ion channel</keyword>
<evidence type="ECO:0000256" key="10">
    <source>
        <dbReference type="SAM" id="Phobius"/>
    </source>
</evidence>
<comment type="subcellular location">
    <subcellularLocation>
        <location evidence="1">Membrane</location>
        <topology evidence="1">Multi-pass membrane protein</topology>
    </subcellularLocation>
</comment>
<accession>A0A7S4RW65</accession>
<keyword evidence="5 8" id="KW-0406">Ion transport</keyword>
<feature type="compositionally biased region" description="Basic and acidic residues" evidence="9">
    <location>
        <begin position="1"/>
        <end position="11"/>
    </location>
</feature>
<dbReference type="InterPro" id="IPR013099">
    <property type="entry name" value="K_chnl_dom"/>
</dbReference>
<comment type="similarity">
    <text evidence="8">Belongs to the two pore domain potassium channel (TC 1.A.1.8) family.</text>
</comment>
<proteinExistence type="inferred from homology"/>
<keyword evidence="6 10" id="KW-0472">Membrane</keyword>